<dbReference type="GO" id="GO:0031124">
    <property type="term" value="P:mRNA 3'-end processing"/>
    <property type="evidence" value="ECO:0007669"/>
    <property type="project" value="UniProtKB-UniRule"/>
</dbReference>
<evidence type="ECO:0000256" key="3">
    <source>
        <dbReference type="ARBA" id="ARBA00022741"/>
    </source>
</evidence>
<keyword evidence="3 6" id="KW-0547">Nucleotide-binding</keyword>
<comment type="subcellular location">
    <subcellularLocation>
        <location evidence="1 6">Nucleus</location>
    </subcellularLocation>
</comment>
<dbReference type="PANTHER" id="PTHR12755:SF6">
    <property type="entry name" value="POLYRIBONUCLEOTIDE 5'-HYDROXYL-KINASE CLP1"/>
    <property type="match status" value="1"/>
</dbReference>
<dbReference type="GO" id="GO:0051731">
    <property type="term" value="F:polynucleotide 5'-hydroxyl-kinase activity"/>
    <property type="evidence" value="ECO:0007669"/>
    <property type="project" value="InterPro"/>
</dbReference>
<dbReference type="InterPro" id="IPR032319">
    <property type="entry name" value="CLP1_P"/>
</dbReference>
<dbReference type="GO" id="GO:0005524">
    <property type="term" value="F:ATP binding"/>
    <property type="evidence" value="ECO:0007669"/>
    <property type="project" value="UniProtKB-UniRule"/>
</dbReference>
<protein>
    <recommendedName>
        <fullName evidence="6">Protein CLP1 homolog</fullName>
    </recommendedName>
</protein>
<evidence type="ECO:0000259" key="9">
    <source>
        <dbReference type="Pfam" id="PF16575"/>
    </source>
</evidence>
<dbReference type="GO" id="GO:0006388">
    <property type="term" value="P:tRNA splicing, via endonucleolytic cleavage and ligation"/>
    <property type="evidence" value="ECO:0007669"/>
    <property type="project" value="TreeGrafter"/>
</dbReference>
<dbReference type="Gene3D" id="2.60.120.1030">
    <property type="entry name" value="Clp1, DNA binding domain"/>
    <property type="match status" value="1"/>
</dbReference>
<evidence type="ECO:0000256" key="6">
    <source>
        <dbReference type="HAMAP-Rule" id="MF_03035"/>
    </source>
</evidence>
<dbReference type="InterPro" id="IPR032324">
    <property type="entry name" value="Clp1_N"/>
</dbReference>
<dbReference type="InterPro" id="IPR045116">
    <property type="entry name" value="Clp1/Grc3"/>
</dbReference>
<evidence type="ECO:0000256" key="4">
    <source>
        <dbReference type="ARBA" id="ARBA00022840"/>
    </source>
</evidence>
<dbReference type="InterPro" id="IPR038239">
    <property type="entry name" value="Clp1_N_sf"/>
</dbReference>
<feature type="domain" description="Clp1 N-terminal" evidence="8">
    <location>
        <begin position="16"/>
        <end position="105"/>
    </location>
</feature>
<keyword evidence="4 6" id="KW-0067">ATP-binding</keyword>
<dbReference type="HAMAP" id="MF_03035">
    <property type="entry name" value="Clp1"/>
    <property type="match status" value="1"/>
</dbReference>
<evidence type="ECO:0000259" key="8">
    <source>
        <dbReference type="Pfam" id="PF16573"/>
    </source>
</evidence>
<dbReference type="Gene3D" id="3.40.50.300">
    <property type="entry name" value="P-loop containing nucleotide triphosphate hydrolases"/>
    <property type="match status" value="1"/>
</dbReference>
<dbReference type="Gene3D" id="2.40.30.330">
    <property type="entry name" value="Pre-mRNA cleavage complex subunit Clp1, C-terminal domain"/>
    <property type="match status" value="1"/>
</dbReference>
<feature type="binding site" evidence="6">
    <location>
        <begin position="145"/>
        <end position="150"/>
    </location>
    <ligand>
        <name>ATP</name>
        <dbReference type="ChEBI" id="CHEBI:30616"/>
    </ligand>
</feature>
<keyword evidence="2 6" id="KW-0507">mRNA processing</keyword>
<dbReference type="Pfam" id="PF06807">
    <property type="entry name" value="Clp1"/>
    <property type="match status" value="1"/>
</dbReference>
<dbReference type="AlphaFoldDB" id="A0A7S0WQ64"/>
<comment type="function">
    <text evidence="6">Required for endonucleolytic cleavage during polyadenylation-dependent pre-mRNA 3'-end formation.</text>
</comment>
<evidence type="ECO:0000313" key="10">
    <source>
        <dbReference type="EMBL" id="CAD8677679.1"/>
    </source>
</evidence>
<feature type="binding site" evidence="6">
    <location>
        <position position="21"/>
    </location>
    <ligand>
        <name>ATP</name>
        <dbReference type="ChEBI" id="CHEBI:30616"/>
    </ligand>
</feature>
<proteinExistence type="inferred from homology"/>
<dbReference type="Pfam" id="PF16573">
    <property type="entry name" value="CLP1_N"/>
    <property type="match status" value="1"/>
</dbReference>
<evidence type="ECO:0000259" key="7">
    <source>
        <dbReference type="Pfam" id="PF06807"/>
    </source>
</evidence>
<dbReference type="InterPro" id="IPR010655">
    <property type="entry name" value="Clp1_C"/>
</dbReference>
<reference evidence="10" key="1">
    <citation type="submission" date="2021-01" db="EMBL/GenBank/DDBJ databases">
        <authorList>
            <person name="Corre E."/>
            <person name="Pelletier E."/>
            <person name="Niang G."/>
            <person name="Scheremetjew M."/>
            <person name="Finn R."/>
            <person name="Kale V."/>
            <person name="Holt S."/>
            <person name="Cochrane G."/>
            <person name="Meng A."/>
            <person name="Brown T."/>
            <person name="Cohen L."/>
        </authorList>
    </citation>
    <scope>NUCLEOTIDE SEQUENCE</scope>
    <source>
        <strain evidence="10">SAG 11-49</strain>
    </source>
</reference>
<keyword evidence="5 6" id="KW-0539">Nucleus</keyword>
<dbReference type="PANTHER" id="PTHR12755">
    <property type="entry name" value="CLEAVAGE/POLYADENYLATION FACTOR IA SUBUNIT CLP1P"/>
    <property type="match status" value="1"/>
</dbReference>
<feature type="domain" description="Clp1 P-loop" evidence="9">
    <location>
        <begin position="177"/>
        <end position="347"/>
    </location>
</feature>
<feature type="binding site" evidence="6">
    <location>
        <position position="60"/>
    </location>
    <ligand>
        <name>ATP</name>
        <dbReference type="ChEBI" id="CHEBI:30616"/>
    </ligand>
</feature>
<comment type="similarity">
    <text evidence="6">Belongs to the Clp1 family. Clp1 subfamily.</text>
</comment>
<sequence length="464" mass="49496">MDATLQDALDHQTYSIPALHELRLECNGGEPVYVTLEDGTAEVFGAEIFKGERVTVTGQKLAVYTWDGCKLKVEGEPTLAYQADNACNASYYNLHYSLNGMREKAFAEGAKARQGAQGQAAAGGEQAPLPAEAQGPRVIIVGPTDSGKSTLTKMLLNWAVRSPCPGGAEDSRKEHVQSWQPTFVDLDVGQGSITAPGCIAAVPIETQLDIEQGAGALDMPLVYWYAHTSASDNPELYKFLIDRLAAILDKRAAASPLAAASGLVVNTLGWVEGLGYELQIAAIHALKADVVVVMEQDRLYSQISAELKDVRRPIKVVKLDKSGGVVKREKEDRRAARDGRIKEYFYGVGGGLNPVTQTVRADSLMVFRVGGGPRAPTSALPIGAIATADPLRVTHMPVTPELTQGVLAVSHAPTPDQILSTNIAGFVLVRDVDVARGMVTFLAPTPGQLPGRYLVAGSLRTTIS</sequence>
<gene>
    <name evidence="10" type="ORF">CLEI1391_LOCUS8114</name>
</gene>
<evidence type="ECO:0000256" key="1">
    <source>
        <dbReference type="ARBA" id="ARBA00004123"/>
    </source>
</evidence>
<dbReference type="Pfam" id="PF16575">
    <property type="entry name" value="CLP1_P"/>
    <property type="match status" value="1"/>
</dbReference>
<organism evidence="10">
    <name type="scientific">Chlamydomonas leiostraca</name>
    <dbReference type="NCBI Taxonomy" id="1034604"/>
    <lineage>
        <taxon>Eukaryota</taxon>
        <taxon>Viridiplantae</taxon>
        <taxon>Chlorophyta</taxon>
        <taxon>core chlorophytes</taxon>
        <taxon>Chlorophyceae</taxon>
        <taxon>CS clade</taxon>
        <taxon>Chlamydomonadales</taxon>
        <taxon>Chlamydomonadaceae</taxon>
        <taxon>Chlamydomonas</taxon>
    </lineage>
</organism>
<feature type="domain" description="Clp1 C-terminal" evidence="7">
    <location>
        <begin position="352"/>
        <end position="459"/>
    </location>
</feature>
<dbReference type="InterPro" id="IPR028606">
    <property type="entry name" value="Clp1"/>
</dbReference>
<evidence type="ECO:0000256" key="5">
    <source>
        <dbReference type="ARBA" id="ARBA00023242"/>
    </source>
</evidence>
<dbReference type="InterPro" id="IPR027417">
    <property type="entry name" value="P-loop_NTPase"/>
</dbReference>
<dbReference type="FunFam" id="2.40.30.330:FF:000002">
    <property type="entry name" value="Protein CLP1 homolog"/>
    <property type="match status" value="1"/>
</dbReference>
<dbReference type="EMBL" id="HBFB01014367">
    <property type="protein sequence ID" value="CAD8677679.1"/>
    <property type="molecule type" value="Transcribed_RNA"/>
</dbReference>
<dbReference type="SUPFAM" id="SSF52540">
    <property type="entry name" value="P-loop containing nucleoside triphosphate hydrolases"/>
    <property type="match status" value="2"/>
</dbReference>
<accession>A0A7S0WQ64</accession>
<dbReference type="GO" id="GO:0005849">
    <property type="term" value="C:mRNA cleavage factor complex"/>
    <property type="evidence" value="ECO:0007669"/>
    <property type="project" value="InterPro"/>
</dbReference>
<dbReference type="InterPro" id="IPR038238">
    <property type="entry name" value="Clp1_C_sf"/>
</dbReference>
<name>A0A7S0WQ64_9CHLO</name>
<evidence type="ECO:0000256" key="2">
    <source>
        <dbReference type="ARBA" id="ARBA00022664"/>
    </source>
</evidence>